<keyword evidence="4 9" id="KW-0812">Transmembrane</keyword>
<keyword evidence="12" id="KW-1185">Reference proteome</keyword>
<evidence type="ECO:0000256" key="6">
    <source>
        <dbReference type="ARBA" id="ARBA00023136"/>
    </source>
</evidence>
<dbReference type="PANTHER" id="PTHR42643">
    <property type="entry name" value="IONOTROPIC RECEPTOR 20A-RELATED"/>
    <property type="match status" value="1"/>
</dbReference>
<comment type="subcellular location">
    <subcellularLocation>
        <location evidence="1">Cell membrane</location>
        <topology evidence="1">Multi-pass membrane protein</topology>
    </subcellularLocation>
</comment>
<comment type="similarity">
    <text evidence="2">Belongs to the glutamate-gated ion channel (TC 1.A.10.1) family.</text>
</comment>
<proteinExistence type="inferred from homology"/>
<name>A0AAD8A1R4_DIPPU</name>
<evidence type="ECO:0000313" key="11">
    <source>
        <dbReference type="EMBL" id="KAJ9590192.1"/>
    </source>
</evidence>
<feature type="transmembrane region" description="Helical" evidence="9">
    <location>
        <begin position="206"/>
        <end position="229"/>
    </location>
</feature>
<evidence type="ECO:0000313" key="12">
    <source>
        <dbReference type="Proteomes" id="UP001233999"/>
    </source>
</evidence>
<feature type="domain" description="Ionotropic glutamate receptor C-terminal" evidence="10">
    <location>
        <begin position="2"/>
        <end position="214"/>
    </location>
</feature>
<evidence type="ECO:0000256" key="8">
    <source>
        <dbReference type="ARBA" id="ARBA00023180"/>
    </source>
</evidence>
<dbReference type="Proteomes" id="UP001233999">
    <property type="component" value="Unassembled WGS sequence"/>
</dbReference>
<dbReference type="InterPro" id="IPR001320">
    <property type="entry name" value="Iontro_rcpt_C"/>
</dbReference>
<gene>
    <name evidence="11" type="ORF">L9F63_016681</name>
</gene>
<keyword evidence="3" id="KW-1003">Cell membrane</keyword>
<comment type="caution">
    <text evidence="11">The sequence shown here is derived from an EMBL/GenBank/DDBJ whole genome shotgun (WGS) entry which is preliminary data.</text>
</comment>
<evidence type="ECO:0000256" key="2">
    <source>
        <dbReference type="ARBA" id="ARBA00008685"/>
    </source>
</evidence>
<keyword evidence="6 9" id="KW-0472">Membrane</keyword>
<reference evidence="11" key="1">
    <citation type="journal article" date="2023" name="IScience">
        <title>Live-bearing cockroach genome reveals convergent evolutionary mechanisms linked to viviparity in insects and beyond.</title>
        <authorList>
            <person name="Fouks B."/>
            <person name="Harrison M.C."/>
            <person name="Mikhailova A.A."/>
            <person name="Marchal E."/>
            <person name="English S."/>
            <person name="Carruthers M."/>
            <person name="Jennings E.C."/>
            <person name="Chiamaka E.L."/>
            <person name="Frigard R.A."/>
            <person name="Pippel M."/>
            <person name="Attardo G.M."/>
            <person name="Benoit J.B."/>
            <person name="Bornberg-Bauer E."/>
            <person name="Tobe S.S."/>
        </authorList>
    </citation>
    <scope>NUCLEOTIDE SEQUENCE</scope>
    <source>
        <strain evidence="11">Stay&amp;Tobe</strain>
    </source>
</reference>
<dbReference type="GO" id="GO:0050906">
    <property type="term" value="P:detection of stimulus involved in sensory perception"/>
    <property type="evidence" value="ECO:0007669"/>
    <property type="project" value="UniProtKB-ARBA"/>
</dbReference>
<dbReference type="EMBL" id="JASPKZ010004547">
    <property type="protein sequence ID" value="KAJ9590192.1"/>
    <property type="molecule type" value="Genomic_DNA"/>
</dbReference>
<accession>A0AAD8A1R4</accession>
<dbReference type="AlphaFoldDB" id="A0AAD8A1R4"/>
<dbReference type="GO" id="GO:0015276">
    <property type="term" value="F:ligand-gated monoatomic ion channel activity"/>
    <property type="evidence" value="ECO:0007669"/>
    <property type="project" value="InterPro"/>
</dbReference>
<evidence type="ECO:0000256" key="4">
    <source>
        <dbReference type="ARBA" id="ARBA00022692"/>
    </source>
</evidence>
<feature type="transmembrane region" description="Helical" evidence="9">
    <location>
        <begin position="12"/>
        <end position="34"/>
    </location>
</feature>
<evidence type="ECO:0000259" key="10">
    <source>
        <dbReference type="Pfam" id="PF00060"/>
    </source>
</evidence>
<dbReference type="Gene3D" id="1.10.287.70">
    <property type="match status" value="1"/>
</dbReference>
<keyword evidence="8" id="KW-0325">Glycoprotein</keyword>
<sequence length="237" mass="27844">MPQTTTRRIIFFMWVFYSLVVSTIFLSFFTTFLIQPSLEKEISNIAELFQSNLTVYLTLDMAIYLHDMFNKPDKLDKLNFNFDNSVVENPIETFCRIDQSTIHVSDLDMKLNLKSYYQKGLKPCSFPFYTHSMNLISFESNSPYYEPYNSKLLQYFEGGLLEHLATTFNSPCAVPFNVTGTLIEKIRLERGENDEFFVLNLQHLKYVFILFMCGNLISFIAFIVEIIFFKINKRLCQ</sequence>
<evidence type="ECO:0000256" key="7">
    <source>
        <dbReference type="ARBA" id="ARBA00023170"/>
    </source>
</evidence>
<organism evidence="11 12">
    <name type="scientific">Diploptera punctata</name>
    <name type="common">Pacific beetle cockroach</name>
    <dbReference type="NCBI Taxonomy" id="6984"/>
    <lineage>
        <taxon>Eukaryota</taxon>
        <taxon>Metazoa</taxon>
        <taxon>Ecdysozoa</taxon>
        <taxon>Arthropoda</taxon>
        <taxon>Hexapoda</taxon>
        <taxon>Insecta</taxon>
        <taxon>Pterygota</taxon>
        <taxon>Neoptera</taxon>
        <taxon>Polyneoptera</taxon>
        <taxon>Dictyoptera</taxon>
        <taxon>Blattodea</taxon>
        <taxon>Blaberoidea</taxon>
        <taxon>Blaberidae</taxon>
        <taxon>Diplopterinae</taxon>
        <taxon>Diploptera</taxon>
    </lineage>
</organism>
<keyword evidence="5 9" id="KW-1133">Transmembrane helix</keyword>
<dbReference type="PANTHER" id="PTHR42643:SF30">
    <property type="entry name" value="IONOTROPIC RECEPTOR 40A-RELATED"/>
    <property type="match status" value="1"/>
</dbReference>
<reference evidence="11" key="2">
    <citation type="submission" date="2023-05" db="EMBL/GenBank/DDBJ databases">
        <authorList>
            <person name="Fouks B."/>
        </authorList>
    </citation>
    <scope>NUCLEOTIDE SEQUENCE</scope>
    <source>
        <strain evidence="11">Stay&amp;Tobe</strain>
        <tissue evidence="11">Testes</tissue>
    </source>
</reference>
<dbReference type="InterPro" id="IPR052192">
    <property type="entry name" value="Insect_Ionotropic_Sensory_Rcpt"/>
</dbReference>
<dbReference type="GO" id="GO:0005886">
    <property type="term" value="C:plasma membrane"/>
    <property type="evidence" value="ECO:0007669"/>
    <property type="project" value="UniProtKB-SubCell"/>
</dbReference>
<dbReference type="Pfam" id="PF00060">
    <property type="entry name" value="Lig_chan"/>
    <property type="match status" value="1"/>
</dbReference>
<keyword evidence="7" id="KW-0675">Receptor</keyword>
<evidence type="ECO:0000256" key="9">
    <source>
        <dbReference type="SAM" id="Phobius"/>
    </source>
</evidence>
<evidence type="ECO:0000256" key="1">
    <source>
        <dbReference type="ARBA" id="ARBA00004651"/>
    </source>
</evidence>
<evidence type="ECO:0000256" key="3">
    <source>
        <dbReference type="ARBA" id="ARBA00022475"/>
    </source>
</evidence>
<evidence type="ECO:0000256" key="5">
    <source>
        <dbReference type="ARBA" id="ARBA00022989"/>
    </source>
</evidence>
<protein>
    <recommendedName>
        <fullName evidence="10">Ionotropic glutamate receptor C-terminal domain-containing protein</fullName>
    </recommendedName>
</protein>